<evidence type="ECO:0000313" key="1">
    <source>
        <dbReference type="EMBL" id="QOY36460.1"/>
    </source>
</evidence>
<evidence type="ECO:0000313" key="2">
    <source>
        <dbReference type="Proteomes" id="UP000180175"/>
    </source>
</evidence>
<dbReference type="InterPro" id="IPR011009">
    <property type="entry name" value="Kinase-like_dom_sf"/>
</dbReference>
<dbReference type="AlphaFoldDB" id="A0A7S7L8V4"/>
<dbReference type="SUPFAM" id="SSF56112">
    <property type="entry name" value="Protein kinase-like (PK-like)"/>
    <property type="match status" value="1"/>
</dbReference>
<name>A0A7S7L8V4_9BACI</name>
<dbReference type="Gene3D" id="1.10.510.10">
    <property type="entry name" value="Transferase(Phosphotransferase) domain 1"/>
    <property type="match status" value="1"/>
</dbReference>
<proteinExistence type="predicted"/>
<protein>
    <submittedName>
        <fullName evidence="1">Protein kinase family protein</fullName>
    </submittedName>
</protein>
<sequence length="210" mass="24439">MQSFSELAQSVIFRRKGSKLVLSEKADELQFIGNGRSAVVFRVGTTNKVLKVFLPPFIHIAKEEAEIYKALGEQPFYPKFYEVGPNYLVIDYIEGHTLFNCLLKGVTIEWKHIKEIDYALILAKTNGLNPSDIHLRNIFITPNGSIKIIDVARFRQRKTCSQWSDLKKAYSKYYQHKLFPKKVPAFFLNLIAFLYKKSFLQSFFTNRLRM</sequence>
<reference evidence="1 2" key="1">
    <citation type="journal article" date="2017" name="Genome Announc.">
        <title>Draft Genome Sequences of Four Alkaliphilic Bacteria Belonging to the Anaerobacillus Genus.</title>
        <authorList>
            <person name="Bassil N.M."/>
            <person name="Lloyd J.R."/>
        </authorList>
    </citation>
    <scope>NUCLEOTIDE SEQUENCE [LARGE SCALE GENOMIC DNA]</scope>
    <source>
        <strain evidence="1 2">NB2006</strain>
    </source>
</reference>
<keyword evidence="1" id="KW-0808">Transferase</keyword>
<dbReference type="GO" id="GO:0016301">
    <property type="term" value="F:kinase activity"/>
    <property type="evidence" value="ECO:0007669"/>
    <property type="project" value="UniProtKB-KW"/>
</dbReference>
<accession>A0A7S7L8V4</accession>
<organism evidence="1 2">
    <name type="scientific">Anaerobacillus isosaccharinicus</name>
    <dbReference type="NCBI Taxonomy" id="1532552"/>
    <lineage>
        <taxon>Bacteria</taxon>
        <taxon>Bacillati</taxon>
        <taxon>Bacillota</taxon>
        <taxon>Bacilli</taxon>
        <taxon>Bacillales</taxon>
        <taxon>Bacillaceae</taxon>
        <taxon>Anaerobacillus</taxon>
    </lineage>
</organism>
<reference evidence="1 2" key="2">
    <citation type="journal article" date="2019" name="Int. J. Syst. Evol. Microbiol.">
        <title>Anaerobacillus isosaccharinicus sp. nov., an alkaliphilic bacterium which degrades isosaccharinic acid.</title>
        <authorList>
            <person name="Bassil N.M."/>
            <person name="Lloyd J.R."/>
        </authorList>
    </citation>
    <scope>NUCLEOTIDE SEQUENCE [LARGE SCALE GENOMIC DNA]</scope>
    <source>
        <strain evidence="1 2">NB2006</strain>
    </source>
</reference>
<dbReference type="Proteomes" id="UP000180175">
    <property type="component" value="Chromosome"/>
</dbReference>
<dbReference type="EMBL" id="CP063356">
    <property type="protein sequence ID" value="QOY36460.1"/>
    <property type="molecule type" value="Genomic_DNA"/>
</dbReference>
<dbReference type="KEGG" id="aia:AWH56_001840"/>
<gene>
    <name evidence="1" type="ORF">AWH56_001840</name>
</gene>
<keyword evidence="2" id="KW-1185">Reference proteome</keyword>
<keyword evidence="1" id="KW-0418">Kinase</keyword>
<dbReference type="RefSeq" id="WP_182080549.1">
    <property type="nucleotide sequence ID" value="NZ_CP063356.2"/>
</dbReference>